<dbReference type="Pfam" id="PF08345">
    <property type="entry name" value="YscJ_FliF_C"/>
    <property type="match status" value="1"/>
</dbReference>
<feature type="region of interest" description="Disordered" evidence="10">
    <location>
        <begin position="273"/>
        <end position="325"/>
    </location>
</feature>
<accession>A0A1H1VGF3</accession>
<comment type="similarity">
    <text evidence="3 9">Belongs to the FliF family.</text>
</comment>
<dbReference type="GeneID" id="36299051"/>
<dbReference type="Gene3D" id="3.30.300.30">
    <property type="match status" value="1"/>
</dbReference>
<keyword evidence="6 11" id="KW-1133">Transmembrane helix</keyword>
<evidence type="ECO:0000256" key="5">
    <source>
        <dbReference type="ARBA" id="ARBA00022692"/>
    </source>
</evidence>
<evidence type="ECO:0000256" key="9">
    <source>
        <dbReference type="PIRNR" id="PIRNR004862"/>
    </source>
</evidence>
<protein>
    <recommendedName>
        <fullName evidence="9">Flagellar M-ring protein</fullName>
    </recommendedName>
</protein>
<dbReference type="NCBIfam" id="TIGR00206">
    <property type="entry name" value="fliF"/>
    <property type="match status" value="1"/>
</dbReference>
<dbReference type="AlphaFoldDB" id="A0A1H1VGF3"/>
<feature type="domain" description="Flagellar M-ring C-terminal" evidence="13">
    <location>
        <begin position="249"/>
        <end position="394"/>
    </location>
</feature>
<keyword evidence="14" id="KW-0966">Cell projection</keyword>
<keyword evidence="5 11" id="KW-0812">Transmembrane</keyword>
<comment type="function">
    <text evidence="9">The M ring may be actively involved in energy transduction.</text>
</comment>
<keyword evidence="8 9" id="KW-0975">Bacterial flagellum</keyword>
<dbReference type="InterPro" id="IPR043427">
    <property type="entry name" value="YscJ/FliF"/>
</dbReference>
<dbReference type="Pfam" id="PF01514">
    <property type="entry name" value="YscJ_FliF"/>
    <property type="match status" value="1"/>
</dbReference>
<keyword evidence="14" id="KW-0969">Cilium</keyword>
<evidence type="ECO:0000256" key="7">
    <source>
        <dbReference type="ARBA" id="ARBA00023136"/>
    </source>
</evidence>
<dbReference type="GO" id="GO:0009431">
    <property type="term" value="C:bacterial-type flagellum basal body, MS ring"/>
    <property type="evidence" value="ECO:0007669"/>
    <property type="project" value="InterPro"/>
</dbReference>
<reference evidence="14 15" key="1">
    <citation type="submission" date="2016-10" db="EMBL/GenBank/DDBJ databases">
        <authorList>
            <person name="de Groot N.N."/>
        </authorList>
    </citation>
    <scope>NUCLEOTIDE SEQUENCE [LARGE SCALE GENOMIC DNA]</scope>
    <source>
        <strain evidence="14 15">DSM 15019</strain>
    </source>
</reference>
<dbReference type="PIRSF" id="PIRSF004862">
    <property type="entry name" value="FliF"/>
    <property type="match status" value="1"/>
</dbReference>
<dbReference type="GO" id="GO:0071973">
    <property type="term" value="P:bacterial-type flagellum-dependent cell motility"/>
    <property type="evidence" value="ECO:0007669"/>
    <property type="project" value="InterPro"/>
</dbReference>
<keyword evidence="4" id="KW-1003">Cell membrane</keyword>
<evidence type="ECO:0000256" key="11">
    <source>
        <dbReference type="SAM" id="Phobius"/>
    </source>
</evidence>
<comment type="subcellular location">
    <subcellularLocation>
        <location evidence="1 9">Bacterial flagellum basal body</location>
    </subcellularLocation>
    <subcellularLocation>
        <location evidence="2">Cell membrane</location>
        <topology evidence="2">Multi-pass membrane protein</topology>
    </subcellularLocation>
</comment>
<feature type="transmembrane region" description="Helical" evidence="11">
    <location>
        <begin position="21"/>
        <end position="45"/>
    </location>
</feature>
<evidence type="ECO:0000256" key="8">
    <source>
        <dbReference type="ARBA" id="ARBA00023143"/>
    </source>
</evidence>
<proteinExistence type="inferred from homology"/>
<keyword evidence="7 11" id="KW-0472">Membrane</keyword>
<evidence type="ECO:0000259" key="13">
    <source>
        <dbReference type="Pfam" id="PF08345"/>
    </source>
</evidence>
<dbReference type="PRINTS" id="PR01009">
    <property type="entry name" value="FLGMRINGFLIF"/>
</dbReference>
<dbReference type="RefSeq" id="WP_060923208.1">
    <property type="nucleotide sequence ID" value="NZ_LT629770.1"/>
</dbReference>
<dbReference type="PANTHER" id="PTHR30046:SF0">
    <property type="entry name" value="FLAGELLAR M-RING PROTEIN"/>
    <property type="match status" value="1"/>
</dbReference>
<dbReference type="GO" id="GO:0003774">
    <property type="term" value="F:cytoskeletal motor activity"/>
    <property type="evidence" value="ECO:0007669"/>
    <property type="project" value="InterPro"/>
</dbReference>
<evidence type="ECO:0000256" key="6">
    <source>
        <dbReference type="ARBA" id="ARBA00022989"/>
    </source>
</evidence>
<evidence type="ECO:0000313" key="15">
    <source>
        <dbReference type="Proteomes" id="UP000182126"/>
    </source>
</evidence>
<name>A0A1H1VGF3_9MICO</name>
<evidence type="ECO:0000313" key="14">
    <source>
        <dbReference type="EMBL" id="SDS83898.1"/>
    </source>
</evidence>
<dbReference type="Proteomes" id="UP000182126">
    <property type="component" value="Chromosome I"/>
</dbReference>
<evidence type="ECO:0000256" key="3">
    <source>
        <dbReference type="ARBA" id="ARBA00007971"/>
    </source>
</evidence>
<gene>
    <name evidence="14" type="ORF">SAMN04489809_2808</name>
</gene>
<dbReference type="InterPro" id="IPR000067">
    <property type="entry name" value="FlgMring_FliF"/>
</dbReference>
<dbReference type="InterPro" id="IPR013556">
    <property type="entry name" value="Flag_M-ring_C"/>
</dbReference>
<dbReference type="EMBL" id="LT629770">
    <property type="protein sequence ID" value="SDS83898.1"/>
    <property type="molecule type" value="Genomic_DNA"/>
</dbReference>
<evidence type="ECO:0000256" key="4">
    <source>
        <dbReference type="ARBA" id="ARBA00022475"/>
    </source>
</evidence>
<dbReference type="PANTHER" id="PTHR30046">
    <property type="entry name" value="FLAGELLAR M-RING PROTEIN"/>
    <property type="match status" value="1"/>
</dbReference>
<feature type="domain" description="Flagellar M-ring N-terminal" evidence="12">
    <location>
        <begin position="46"/>
        <end position="220"/>
    </location>
</feature>
<dbReference type="InterPro" id="IPR045851">
    <property type="entry name" value="AMP-bd_C_sf"/>
</dbReference>
<evidence type="ECO:0000256" key="2">
    <source>
        <dbReference type="ARBA" id="ARBA00004651"/>
    </source>
</evidence>
<evidence type="ECO:0000259" key="12">
    <source>
        <dbReference type="Pfam" id="PF01514"/>
    </source>
</evidence>
<dbReference type="GO" id="GO:0005886">
    <property type="term" value="C:plasma membrane"/>
    <property type="evidence" value="ECO:0007669"/>
    <property type="project" value="UniProtKB-SubCell"/>
</dbReference>
<organism evidence="14 15">
    <name type="scientific">Microbacterium paraoxydans</name>
    <dbReference type="NCBI Taxonomy" id="199592"/>
    <lineage>
        <taxon>Bacteria</taxon>
        <taxon>Bacillati</taxon>
        <taxon>Actinomycetota</taxon>
        <taxon>Actinomycetes</taxon>
        <taxon>Micrococcales</taxon>
        <taxon>Microbacteriaceae</taxon>
        <taxon>Microbacterium</taxon>
    </lineage>
</organism>
<keyword evidence="14" id="KW-0282">Flagellum</keyword>
<evidence type="ECO:0000256" key="10">
    <source>
        <dbReference type="SAM" id="MobiDB-lite"/>
    </source>
</evidence>
<sequence>MPPAVTGAFQRMRRMIAGFSLAQRTIAIIGIAVLALGIIALSSWLSRPTYTPLFSGLNASDANAVVEQLRSASVPYELADGGATVLVPEKDVYDQRLAAASAGLPSTGSAGYSLLDDMGVTTSEFQQSVTYKRAIEGELAATISAIDGVSAASVQLAIPEESVFVSETVDATASVFVETAGRTTLDQKQVEAIVHLTSAAVSGMKPENVAVVDQTGRTLSTVGGGVTGGLDQQASDYEARVAASVQQMLDTVVGPGNATVTVVAEIDRSVNERVEETYTPAEGTPPLTEEVREQNSNGSTSEAGVLGPDNIAVPNGNGDGTYTNTEETRTNAVNKATESTSTPAGNLLRQSVSVAVDAGAGGDLSSAQLSDLVATAAGIDRTRGDELAVELVAFSQTDAEAAQAALQAAKDAEEGARQAALLNTVIIAAAIAIPLIAAIAALIVRSRRKARGVEEFDQLFGDRPAELSALSADAPTAVLEAPTTPLAFLEPVPDLDPEPDPEPAQISLERRRAEIAALTRQDPQRTAELLRTLIDDRSRV</sequence>
<dbReference type="eggNOG" id="COG1766">
    <property type="taxonomic scope" value="Bacteria"/>
</dbReference>
<feature type="transmembrane region" description="Helical" evidence="11">
    <location>
        <begin position="420"/>
        <end position="444"/>
    </location>
</feature>
<dbReference type="InterPro" id="IPR006182">
    <property type="entry name" value="FliF_N_dom"/>
</dbReference>
<evidence type="ECO:0000256" key="1">
    <source>
        <dbReference type="ARBA" id="ARBA00004117"/>
    </source>
</evidence>